<evidence type="ECO:0000256" key="11">
    <source>
        <dbReference type="ARBA" id="ARBA00023136"/>
    </source>
</evidence>
<evidence type="ECO:0000313" key="16">
    <source>
        <dbReference type="EMBL" id="NGM84272.1"/>
    </source>
</evidence>
<dbReference type="FunFam" id="1.10.287.130:FF:000001">
    <property type="entry name" value="Two-component sensor histidine kinase"/>
    <property type="match status" value="1"/>
</dbReference>
<evidence type="ECO:0000256" key="1">
    <source>
        <dbReference type="ARBA" id="ARBA00000085"/>
    </source>
</evidence>
<feature type="compositionally biased region" description="Basic and acidic residues" evidence="12">
    <location>
        <begin position="1"/>
        <end position="10"/>
    </location>
</feature>
<feature type="compositionally biased region" description="Gly residues" evidence="12">
    <location>
        <begin position="62"/>
        <end position="94"/>
    </location>
</feature>
<dbReference type="InterPro" id="IPR004358">
    <property type="entry name" value="Sig_transdc_His_kin-like_C"/>
</dbReference>
<evidence type="ECO:0000256" key="4">
    <source>
        <dbReference type="ARBA" id="ARBA00022475"/>
    </source>
</evidence>
<organism evidence="16 17">
    <name type="scientific">Paenibacillus apii</name>
    <dbReference type="NCBI Taxonomy" id="1850370"/>
    <lineage>
        <taxon>Bacteria</taxon>
        <taxon>Bacillati</taxon>
        <taxon>Bacillota</taxon>
        <taxon>Bacilli</taxon>
        <taxon>Bacillales</taxon>
        <taxon>Paenibacillaceae</taxon>
        <taxon>Paenibacillus</taxon>
    </lineage>
</organism>
<dbReference type="PROSITE" id="PS50109">
    <property type="entry name" value="HIS_KIN"/>
    <property type="match status" value="1"/>
</dbReference>
<evidence type="ECO:0000256" key="8">
    <source>
        <dbReference type="ARBA" id="ARBA00022777"/>
    </source>
</evidence>
<dbReference type="InterPro" id="IPR005467">
    <property type="entry name" value="His_kinase_dom"/>
</dbReference>
<keyword evidence="8" id="KW-0418">Kinase</keyword>
<name>A0A6M1PQG9_9BACL</name>
<keyword evidence="4" id="KW-1003">Cell membrane</keyword>
<evidence type="ECO:0000259" key="14">
    <source>
        <dbReference type="PROSITE" id="PS50109"/>
    </source>
</evidence>
<reference evidence="16 17" key="1">
    <citation type="submission" date="2020-02" db="EMBL/GenBank/DDBJ databases">
        <authorList>
            <person name="Gao J."/>
            <person name="Sun J."/>
        </authorList>
    </citation>
    <scope>NUCLEOTIDE SEQUENCE [LARGE SCALE GENOMIC DNA]</scope>
    <source>
        <strain evidence="16 17">7124</strain>
    </source>
</reference>
<dbReference type="InterPro" id="IPR036890">
    <property type="entry name" value="HATPase_C_sf"/>
</dbReference>
<dbReference type="SUPFAM" id="SSF47384">
    <property type="entry name" value="Homodimeric domain of signal transducing histidine kinase"/>
    <property type="match status" value="1"/>
</dbReference>
<dbReference type="InterPro" id="IPR003594">
    <property type="entry name" value="HATPase_dom"/>
</dbReference>
<comment type="caution">
    <text evidence="16">The sequence shown here is derived from an EMBL/GenBank/DDBJ whole genome shotgun (WGS) entry which is preliminary data.</text>
</comment>
<evidence type="ECO:0000256" key="9">
    <source>
        <dbReference type="ARBA" id="ARBA00022840"/>
    </source>
</evidence>
<keyword evidence="7" id="KW-0547">Nucleotide-binding</keyword>
<dbReference type="GO" id="GO:0005524">
    <property type="term" value="F:ATP binding"/>
    <property type="evidence" value="ECO:0007669"/>
    <property type="project" value="UniProtKB-KW"/>
</dbReference>
<evidence type="ECO:0000256" key="2">
    <source>
        <dbReference type="ARBA" id="ARBA00004651"/>
    </source>
</evidence>
<evidence type="ECO:0000256" key="10">
    <source>
        <dbReference type="ARBA" id="ARBA00023012"/>
    </source>
</evidence>
<dbReference type="PANTHER" id="PTHR43711">
    <property type="entry name" value="TWO-COMPONENT HISTIDINE KINASE"/>
    <property type="match status" value="1"/>
</dbReference>
<evidence type="ECO:0000256" key="3">
    <source>
        <dbReference type="ARBA" id="ARBA00012438"/>
    </source>
</evidence>
<dbReference type="SMART" id="SM00388">
    <property type="entry name" value="HisKA"/>
    <property type="match status" value="1"/>
</dbReference>
<keyword evidence="13" id="KW-1133">Transmembrane helix</keyword>
<dbReference type="EMBL" id="JAAKGU010000009">
    <property type="protein sequence ID" value="NGM84272.1"/>
    <property type="molecule type" value="Genomic_DNA"/>
</dbReference>
<dbReference type="Gene3D" id="1.10.287.130">
    <property type="match status" value="1"/>
</dbReference>
<dbReference type="SMART" id="SM00304">
    <property type="entry name" value="HAMP"/>
    <property type="match status" value="1"/>
</dbReference>
<evidence type="ECO:0000256" key="5">
    <source>
        <dbReference type="ARBA" id="ARBA00022553"/>
    </source>
</evidence>
<accession>A0A6M1PQG9</accession>
<keyword evidence="11 13" id="KW-0472">Membrane</keyword>
<dbReference type="FunFam" id="3.30.565.10:FF:000006">
    <property type="entry name" value="Sensor histidine kinase WalK"/>
    <property type="match status" value="1"/>
</dbReference>
<dbReference type="SUPFAM" id="SSF55874">
    <property type="entry name" value="ATPase domain of HSP90 chaperone/DNA topoisomerase II/histidine kinase"/>
    <property type="match status" value="1"/>
</dbReference>
<keyword evidence="9" id="KW-0067">ATP-binding</keyword>
<comment type="catalytic activity">
    <reaction evidence="1">
        <text>ATP + protein L-histidine = ADP + protein N-phospho-L-histidine.</text>
        <dbReference type="EC" id="2.7.13.3"/>
    </reaction>
</comment>
<evidence type="ECO:0000256" key="12">
    <source>
        <dbReference type="SAM" id="MobiDB-lite"/>
    </source>
</evidence>
<dbReference type="SUPFAM" id="SSF158472">
    <property type="entry name" value="HAMP domain-like"/>
    <property type="match status" value="1"/>
</dbReference>
<dbReference type="CDD" id="cd00075">
    <property type="entry name" value="HATPase"/>
    <property type="match status" value="1"/>
</dbReference>
<evidence type="ECO:0000256" key="13">
    <source>
        <dbReference type="SAM" id="Phobius"/>
    </source>
</evidence>
<proteinExistence type="predicted"/>
<dbReference type="PRINTS" id="PR00344">
    <property type="entry name" value="BCTRLSENSOR"/>
</dbReference>
<dbReference type="SMART" id="SM00387">
    <property type="entry name" value="HATPase_c"/>
    <property type="match status" value="1"/>
</dbReference>
<keyword evidence="6" id="KW-0808">Transferase</keyword>
<dbReference type="CDD" id="cd00082">
    <property type="entry name" value="HisKA"/>
    <property type="match status" value="1"/>
</dbReference>
<gene>
    <name evidence="16" type="ORF">G5B47_17815</name>
</gene>
<dbReference type="Proteomes" id="UP000480151">
    <property type="component" value="Unassembled WGS sequence"/>
</dbReference>
<dbReference type="PANTHER" id="PTHR43711:SF1">
    <property type="entry name" value="HISTIDINE KINASE 1"/>
    <property type="match status" value="1"/>
</dbReference>
<dbReference type="CDD" id="cd06225">
    <property type="entry name" value="HAMP"/>
    <property type="match status" value="1"/>
</dbReference>
<dbReference type="GO" id="GO:0000155">
    <property type="term" value="F:phosphorelay sensor kinase activity"/>
    <property type="evidence" value="ECO:0007669"/>
    <property type="project" value="InterPro"/>
</dbReference>
<keyword evidence="5" id="KW-0597">Phosphoprotein</keyword>
<feature type="compositionally biased region" description="Low complexity" evidence="12">
    <location>
        <begin position="95"/>
        <end position="115"/>
    </location>
</feature>
<dbReference type="Pfam" id="PF00512">
    <property type="entry name" value="HisKA"/>
    <property type="match status" value="1"/>
</dbReference>
<keyword evidence="17" id="KW-1185">Reference proteome</keyword>
<dbReference type="InterPro" id="IPR036097">
    <property type="entry name" value="HisK_dim/P_sf"/>
</dbReference>
<evidence type="ECO:0000256" key="7">
    <source>
        <dbReference type="ARBA" id="ARBA00022741"/>
    </source>
</evidence>
<keyword evidence="13" id="KW-0812">Transmembrane</keyword>
<dbReference type="GO" id="GO:0005886">
    <property type="term" value="C:plasma membrane"/>
    <property type="evidence" value="ECO:0007669"/>
    <property type="project" value="UniProtKB-SubCell"/>
</dbReference>
<evidence type="ECO:0000259" key="15">
    <source>
        <dbReference type="PROSITE" id="PS50885"/>
    </source>
</evidence>
<dbReference type="Pfam" id="PF02518">
    <property type="entry name" value="HATPase_c"/>
    <property type="match status" value="1"/>
</dbReference>
<evidence type="ECO:0000256" key="6">
    <source>
        <dbReference type="ARBA" id="ARBA00022679"/>
    </source>
</evidence>
<sequence length="536" mass="56381">MIFELARSRQESGGVLFPGSGAETPPAEAGSTGSGGYAGEASAEAPDGGAGQSSAWATGASSGQGGDGAASGSLGQGGDGAASGSLGLSGGGTTNGSPGLSGNDGTSASPGSAAGSDRHTPGRRPLLLDARTTLALFSPDGAFTDLQAETLADSPAPRMEDEEYELLLQHPAGREADYYRILTSEDGTEHLAVFMTIGPPNHPLGVLQMTADTAPLRDVIMRQLLTYAALSAAALAGGLLLYLPALRKALVPLSNMRKTAQIIDAGNLDVRFASAQGQTEIDQLSSSFNGMLERLESSFRSEREAKEQMRRFAADASHELRTPLTSIHGFLEVLLRGAAENREQLYKALNTMHGESKRINKLVEDLLLLARMDGAPQLRAKELDLDEVIEEMRPHLVMLAGEREVEFSLSRGIRGLYDPDKIKQVVLNLFQNAVQHTDPQSGKISIALRPAGSRVELTVRDNGAGIPAEHLSHVFDRFYRSDPSRARKYGGSGLGLSITKSITEAHGGEIGVTSAPGEGTAFRVTLPCLQALANKS</sequence>
<dbReference type="Pfam" id="PF00672">
    <property type="entry name" value="HAMP"/>
    <property type="match status" value="1"/>
</dbReference>
<feature type="domain" description="Histidine kinase" evidence="14">
    <location>
        <begin position="315"/>
        <end position="530"/>
    </location>
</feature>
<dbReference type="AlphaFoldDB" id="A0A6M1PQG9"/>
<evidence type="ECO:0000313" key="17">
    <source>
        <dbReference type="Proteomes" id="UP000480151"/>
    </source>
</evidence>
<dbReference type="InterPro" id="IPR003660">
    <property type="entry name" value="HAMP_dom"/>
</dbReference>
<comment type="subcellular location">
    <subcellularLocation>
        <location evidence="2">Cell membrane</location>
        <topology evidence="2">Multi-pass membrane protein</topology>
    </subcellularLocation>
</comment>
<dbReference type="EC" id="2.7.13.3" evidence="3"/>
<dbReference type="Gene3D" id="3.30.565.10">
    <property type="entry name" value="Histidine kinase-like ATPase, C-terminal domain"/>
    <property type="match status" value="1"/>
</dbReference>
<dbReference type="Gene3D" id="6.10.340.10">
    <property type="match status" value="1"/>
</dbReference>
<feature type="region of interest" description="Disordered" evidence="12">
    <location>
        <begin position="1"/>
        <end position="124"/>
    </location>
</feature>
<protein>
    <recommendedName>
        <fullName evidence="3">histidine kinase</fullName>
        <ecNumber evidence="3">2.7.13.3</ecNumber>
    </recommendedName>
</protein>
<dbReference type="InterPro" id="IPR050736">
    <property type="entry name" value="Sensor_HK_Regulatory"/>
</dbReference>
<feature type="transmembrane region" description="Helical" evidence="13">
    <location>
        <begin position="224"/>
        <end position="245"/>
    </location>
</feature>
<dbReference type="PROSITE" id="PS50885">
    <property type="entry name" value="HAMP"/>
    <property type="match status" value="1"/>
</dbReference>
<keyword evidence="10" id="KW-0902">Two-component regulatory system</keyword>
<feature type="domain" description="HAMP" evidence="15">
    <location>
        <begin position="247"/>
        <end position="300"/>
    </location>
</feature>
<dbReference type="InterPro" id="IPR003661">
    <property type="entry name" value="HisK_dim/P_dom"/>
</dbReference>